<protein>
    <submittedName>
        <fullName evidence="4">Uncharacterized protein</fullName>
    </submittedName>
</protein>
<proteinExistence type="predicted"/>
<feature type="compositionally biased region" description="Basic and acidic residues" evidence="1">
    <location>
        <begin position="1"/>
        <end position="18"/>
    </location>
</feature>
<evidence type="ECO:0000313" key="8">
    <source>
        <dbReference type="Proteomes" id="UP001162060"/>
    </source>
</evidence>
<evidence type="ECO:0000313" key="6">
    <source>
        <dbReference type="EMBL" id="CAK7942016.1"/>
    </source>
</evidence>
<dbReference type="EMBL" id="CAKLBY020000165">
    <property type="protein sequence ID" value="CAK7930204.1"/>
    <property type="molecule type" value="Genomic_DNA"/>
</dbReference>
<organism evidence="4 8">
    <name type="scientific">Peronospora matthiolae</name>
    <dbReference type="NCBI Taxonomy" id="2874970"/>
    <lineage>
        <taxon>Eukaryota</taxon>
        <taxon>Sar</taxon>
        <taxon>Stramenopiles</taxon>
        <taxon>Oomycota</taxon>
        <taxon>Peronosporomycetes</taxon>
        <taxon>Peronosporales</taxon>
        <taxon>Peronosporaceae</taxon>
        <taxon>Peronospora</taxon>
    </lineage>
</organism>
<dbReference type="Proteomes" id="UP001162060">
    <property type="component" value="Unassembled WGS sequence"/>
</dbReference>
<comment type="caution">
    <text evidence="4">The sequence shown here is derived from an EMBL/GenBank/DDBJ whole genome shotgun (WGS) entry which is preliminary data.</text>
</comment>
<evidence type="ECO:0000313" key="4">
    <source>
        <dbReference type="EMBL" id="CAK7930204.1"/>
    </source>
</evidence>
<dbReference type="EMBL" id="CAKLBY020000310">
    <property type="protein sequence ID" value="CAK7944799.1"/>
    <property type="molecule type" value="Genomic_DNA"/>
</dbReference>
<sequence>MRRVLEPLSREQQMRRVLEPLPRLQRMRGYQRREKEPSPEAPRPPVSRGPG</sequence>
<evidence type="ECO:0000313" key="2">
    <source>
        <dbReference type="EMBL" id="CAK7924196.1"/>
    </source>
</evidence>
<feature type="compositionally biased region" description="Pro residues" evidence="1">
    <location>
        <begin position="39"/>
        <end position="51"/>
    </location>
</feature>
<accession>A0AAV1U6I1</accession>
<evidence type="ECO:0000256" key="1">
    <source>
        <dbReference type="SAM" id="MobiDB-lite"/>
    </source>
</evidence>
<reference evidence="4" key="1">
    <citation type="submission" date="2024-01" db="EMBL/GenBank/DDBJ databases">
        <authorList>
            <person name="Webb A."/>
        </authorList>
    </citation>
    <scope>NUCLEOTIDE SEQUENCE</scope>
    <source>
        <strain evidence="4">Pm1</strain>
    </source>
</reference>
<dbReference type="EMBL" id="CAKLBY020000073">
    <property type="protein sequence ID" value="CAK7924196.1"/>
    <property type="molecule type" value="Genomic_DNA"/>
</dbReference>
<dbReference type="EMBL" id="CAKLBY020000187">
    <property type="protein sequence ID" value="CAK7931854.1"/>
    <property type="molecule type" value="Genomic_DNA"/>
</dbReference>
<gene>
    <name evidence="3" type="ORF">PM001_LOCUS15261</name>
    <name evidence="4" type="ORF">PM001_LOCUS15354</name>
    <name evidence="5" type="ORF">PM001_LOCUS17004</name>
    <name evidence="6" type="ORF">PM001_LOCUS27166</name>
    <name evidence="7" type="ORF">PM001_LOCUS29949</name>
    <name evidence="2" type="ORF">PM001_LOCUS9346</name>
</gene>
<evidence type="ECO:0000313" key="5">
    <source>
        <dbReference type="EMBL" id="CAK7931854.1"/>
    </source>
</evidence>
<evidence type="ECO:0000313" key="7">
    <source>
        <dbReference type="EMBL" id="CAK7944799.1"/>
    </source>
</evidence>
<dbReference type="EMBL" id="CAKLBY020000161">
    <property type="protein sequence ID" value="CAK7930111.1"/>
    <property type="molecule type" value="Genomic_DNA"/>
</dbReference>
<name>A0AAV1U6I1_9STRA</name>
<evidence type="ECO:0000313" key="3">
    <source>
        <dbReference type="EMBL" id="CAK7930111.1"/>
    </source>
</evidence>
<dbReference type="EMBL" id="CAKLBY020000267">
    <property type="protein sequence ID" value="CAK7942016.1"/>
    <property type="molecule type" value="Genomic_DNA"/>
</dbReference>
<feature type="region of interest" description="Disordered" evidence="1">
    <location>
        <begin position="1"/>
        <end position="51"/>
    </location>
</feature>
<dbReference type="AlphaFoldDB" id="A0AAV1U6I1"/>